<dbReference type="RefSeq" id="WP_219044255.1">
    <property type="nucleotide sequence ID" value="NZ_JAHWDQ010000004.1"/>
</dbReference>
<keyword evidence="1" id="KW-0732">Signal</keyword>
<organism evidence="2 3">
    <name type="scientific">Zhongshania aquimaris</name>
    <dbReference type="NCBI Taxonomy" id="2857107"/>
    <lineage>
        <taxon>Bacteria</taxon>
        <taxon>Pseudomonadati</taxon>
        <taxon>Pseudomonadota</taxon>
        <taxon>Gammaproteobacteria</taxon>
        <taxon>Cellvibrionales</taxon>
        <taxon>Spongiibacteraceae</taxon>
        <taxon>Zhongshania</taxon>
    </lineage>
</organism>
<comment type="caution">
    <text evidence="2">The sequence shown here is derived from an EMBL/GenBank/DDBJ whole genome shotgun (WGS) entry which is preliminary data.</text>
</comment>
<evidence type="ECO:0000256" key="1">
    <source>
        <dbReference type="SAM" id="SignalP"/>
    </source>
</evidence>
<evidence type="ECO:0000313" key="2">
    <source>
        <dbReference type="EMBL" id="MBW2942008.1"/>
    </source>
</evidence>
<keyword evidence="3" id="KW-1185">Reference proteome</keyword>
<feature type="signal peptide" evidence="1">
    <location>
        <begin position="1"/>
        <end position="23"/>
    </location>
</feature>
<dbReference type="EMBL" id="JAHWDQ010000004">
    <property type="protein sequence ID" value="MBW2942008.1"/>
    <property type="molecule type" value="Genomic_DNA"/>
</dbReference>
<evidence type="ECO:0000313" key="3">
    <source>
        <dbReference type="Proteomes" id="UP001166291"/>
    </source>
</evidence>
<reference evidence="2" key="1">
    <citation type="submission" date="2021-07" db="EMBL/GenBank/DDBJ databases">
        <title>Zhongshania sp. CAU 1632 isolated from seawater.</title>
        <authorList>
            <person name="Kim W."/>
        </authorList>
    </citation>
    <scope>NUCLEOTIDE SEQUENCE</scope>
    <source>
        <strain evidence="2">CAU 1632</strain>
    </source>
</reference>
<accession>A0ABS6VVH1</accession>
<proteinExistence type="predicted"/>
<dbReference type="Proteomes" id="UP001166291">
    <property type="component" value="Unassembled WGS sequence"/>
</dbReference>
<sequence>MNKSIGKFMFTAAMLSASSLSSAQNLSALQALGAPLSNLFAGGAANNAHISPLSTLDTLVSPLQSSTEAIGLNSSPLFNILPTNPLITTYSILLAGPAEAIIVGDLLQGTLIINGILDGIPSGTLVRQTIHSTELGELPLPISGLINSQF</sequence>
<feature type="chain" id="PRO_5045757727" evidence="1">
    <location>
        <begin position="24"/>
        <end position="150"/>
    </location>
</feature>
<protein>
    <submittedName>
        <fullName evidence="2">Uncharacterized protein</fullName>
    </submittedName>
</protein>
<gene>
    <name evidence="2" type="ORF">KXJ70_14530</name>
</gene>
<name>A0ABS6VVH1_9GAMM</name>